<sequence length="217" mass="24841">MGLADSKEKQDNSEDNSTASKDSEIPPTILPLKKEVCVHLVPKFYTSEERGFTRSYCLFITLQRVVDIYQACVRKHEGDLTASVEFHERRRSLLGSSSFLHRETLSLRPSRSHSVTVHSINCPDIEVTQVTVKENDSLRIAGVFKRNLGSIPDLTSCDAFDLILCPSFRINRECSDWFLLGTMYTKHGNSKHMRHWRAAVRADYTFIRARGLILFFN</sequence>
<feature type="compositionally biased region" description="Basic and acidic residues" evidence="1">
    <location>
        <begin position="1"/>
        <end position="12"/>
    </location>
</feature>
<name>A0A9W9ZMY1_9CNID</name>
<comment type="caution">
    <text evidence="2">The sequence shown here is derived from an EMBL/GenBank/DDBJ whole genome shotgun (WGS) entry which is preliminary data.</text>
</comment>
<dbReference type="Proteomes" id="UP001163046">
    <property type="component" value="Unassembled WGS sequence"/>
</dbReference>
<dbReference type="AlphaFoldDB" id="A0A9W9ZMY1"/>
<organism evidence="2 3">
    <name type="scientific">Desmophyllum pertusum</name>
    <dbReference type="NCBI Taxonomy" id="174260"/>
    <lineage>
        <taxon>Eukaryota</taxon>
        <taxon>Metazoa</taxon>
        <taxon>Cnidaria</taxon>
        <taxon>Anthozoa</taxon>
        <taxon>Hexacorallia</taxon>
        <taxon>Scleractinia</taxon>
        <taxon>Caryophylliina</taxon>
        <taxon>Caryophylliidae</taxon>
        <taxon>Desmophyllum</taxon>
    </lineage>
</organism>
<feature type="region of interest" description="Disordered" evidence="1">
    <location>
        <begin position="1"/>
        <end position="25"/>
    </location>
</feature>
<evidence type="ECO:0000313" key="2">
    <source>
        <dbReference type="EMBL" id="KAJ7384622.1"/>
    </source>
</evidence>
<evidence type="ECO:0000256" key="1">
    <source>
        <dbReference type="SAM" id="MobiDB-lite"/>
    </source>
</evidence>
<proteinExistence type="predicted"/>
<evidence type="ECO:0000313" key="3">
    <source>
        <dbReference type="Proteomes" id="UP001163046"/>
    </source>
</evidence>
<gene>
    <name evidence="2" type="ORF">OS493_021254</name>
</gene>
<keyword evidence="3" id="KW-1185">Reference proteome</keyword>
<reference evidence="2" key="1">
    <citation type="submission" date="2023-01" db="EMBL/GenBank/DDBJ databases">
        <title>Genome assembly of the deep-sea coral Lophelia pertusa.</title>
        <authorList>
            <person name="Herrera S."/>
            <person name="Cordes E."/>
        </authorList>
    </citation>
    <scope>NUCLEOTIDE SEQUENCE</scope>
    <source>
        <strain evidence="2">USNM1676648</strain>
        <tissue evidence="2">Polyp</tissue>
    </source>
</reference>
<dbReference type="OrthoDB" id="5968664at2759"/>
<accession>A0A9W9ZMY1</accession>
<protein>
    <submittedName>
        <fullName evidence="2">Uncharacterized protein</fullName>
    </submittedName>
</protein>
<dbReference type="EMBL" id="MU825886">
    <property type="protein sequence ID" value="KAJ7384622.1"/>
    <property type="molecule type" value="Genomic_DNA"/>
</dbReference>